<accession>A0A4U6TDN0</accession>
<gene>
    <name evidence="1" type="ORF">SEVIR_9G576750v2</name>
    <name evidence="2" type="ORF">SEVIR_9G577050v2</name>
    <name evidence="3" type="ORF">SEVIR_9G577300v2</name>
</gene>
<keyword evidence="4" id="KW-1185">Reference proteome</keyword>
<protein>
    <recommendedName>
        <fullName evidence="5">DUF1618 domain-containing protein</fullName>
    </recommendedName>
</protein>
<dbReference type="EMBL" id="CM016560">
    <property type="protein sequence ID" value="TKV98698.1"/>
    <property type="molecule type" value="Genomic_DNA"/>
</dbReference>
<dbReference type="InterPro" id="IPR012871">
    <property type="entry name" value="DUF1668_ORYSA"/>
</dbReference>
<evidence type="ECO:0000313" key="1">
    <source>
        <dbReference type="EMBL" id="TKV98698.1"/>
    </source>
</evidence>
<organism evidence="2 4">
    <name type="scientific">Setaria viridis</name>
    <name type="common">Green bristlegrass</name>
    <name type="synonym">Setaria italica subsp. viridis</name>
    <dbReference type="NCBI Taxonomy" id="4556"/>
    <lineage>
        <taxon>Eukaryota</taxon>
        <taxon>Viridiplantae</taxon>
        <taxon>Streptophyta</taxon>
        <taxon>Embryophyta</taxon>
        <taxon>Tracheophyta</taxon>
        <taxon>Spermatophyta</taxon>
        <taxon>Magnoliopsida</taxon>
        <taxon>Liliopsida</taxon>
        <taxon>Poales</taxon>
        <taxon>Poaceae</taxon>
        <taxon>PACMAD clade</taxon>
        <taxon>Panicoideae</taxon>
        <taxon>Panicodae</taxon>
        <taxon>Paniceae</taxon>
        <taxon>Cenchrinae</taxon>
        <taxon>Setaria</taxon>
    </lineage>
</organism>
<dbReference type="Gramene" id="TKV98698">
    <property type="protein sequence ID" value="TKV98698"/>
    <property type="gene ID" value="SEVIR_9G576750v2"/>
</dbReference>
<dbReference type="AlphaFoldDB" id="A0A4U6TDN0"/>
<reference evidence="2 4" key="1">
    <citation type="submission" date="2019-03" db="EMBL/GenBank/DDBJ databases">
        <title>WGS assembly of Setaria viridis.</title>
        <authorList>
            <person name="Huang P."/>
            <person name="Jenkins J."/>
            <person name="Grimwood J."/>
            <person name="Barry K."/>
            <person name="Healey A."/>
            <person name="Mamidi S."/>
            <person name="Sreedasyam A."/>
            <person name="Shu S."/>
            <person name="Feldman M."/>
            <person name="Wu J."/>
            <person name="Yu Y."/>
            <person name="Chen C."/>
            <person name="Johnson J."/>
            <person name="Rokhsar D."/>
            <person name="Baxter I."/>
            <person name="Schmutz J."/>
            <person name="Brutnell T."/>
            <person name="Kellogg E."/>
        </authorList>
    </citation>
    <scope>NUCLEOTIDE SEQUENCE [LARGE SCALE GENOMIC DNA]</scope>
    <source>
        <strain evidence="4">cv. A10</strain>
    </source>
</reference>
<dbReference type="OMA" id="QWHISGY"/>
<evidence type="ECO:0000313" key="3">
    <source>
        <dbReference type="EMBL" id="TKV98711.1"/>
    </source>
</evidence>
<evidence type="ECO:0000313" key="4">
    <source>
        <dbReference type="Proteomes" id="UP000298652"/>
    </source>
</evidence>
<name>A0A4U6TDN0_SETVI</name>
<dbReference type="PANTHER" id="PTHR33085">
    <property type="entry name" value="OS12G0113100 PROTEIN-RELATED"/>
    <property type="match status" value="1"/>
</dbReference>
<dbReference type="Proteomes" id="UP000298652">
    <property type="component" value="Chromosome 9"/>
</dbReference>
<dbReference type="Pfam" id="PF07893">
    <property type="entry name" value="DUF1668"/>
    <property type="match status" value="1"/>
</dbReference>
<dbReference type="PANTHER" id="PTHR33085:SF77">
    <property type="entry name" value="DUF1618 DOMAIN-CONTAINING PROTEIN"/>
    <property type="match status" value="1"/>
</dbReference>
<dbReference type="Gramene" id="TKV98702">
    <property type="protein sequence ID" value="TKV98702"/>
    <property type="gene ID" value="SEVIR_9G577050v2"/>
</dbReference>
<evidence type="ECO:0008006" key="5">
    <source>
        <dbReference type="Google" id="ProtNLM"/>
    </source>
</evidence>
<dbReference type="Gramene" id="TKV98711">
    <property type="protein sequence ID" value="TKV98711"/>
    <property type="gene ID" value="SEVIR_9G577300v2"/>
</dbReference>
<dbReference type="EMBL" id="CM016560">
    <property type="protein sequence ID" value="TKV98711.1"/>
    <property type="molecule type" value="Genomic_DNA"/>
</dbReference>
<proteinExistence type="predicted"/>
<dbReference type="EMBL" id="CM016560">
    <property type="protein sequence ID" value="TKV98702.1"/>
    <property type="molecule type" value="Genomic_DNA"/>
</dbReference>
<sequence>MAAAQSRAMVLVNDVRVGYLIFEFNNLNHLFAGGPAEEFPPILSLPEPAARFNHGVAWDCLTIAVSGNLVAAVAADDARTLLCDTGSRSISAGPDMLSSKPAIVLVPVAGMFFAMSRLPHRDPEGAHHFELLLRLHDTEEEEEEENRRRWAWLPIPDPPLLSSPEWYFSACFVAGAHIWVSICGEGTFTFDTARRRWHKEGTWELPVMMGQAILVPDFLGDSRQLLFGFCSKEEGGHFCAVDMEARPPAIIKSWPEARFSRLGYRPVLETASLAYFGGGRFCISMLIDTGYIYNYKPFVTNDMTNNLVRLTRQAITFSAVEVTPELQLLIRKDEWYSMPLGSTLCSMYNI</sequence>
<evidence type="ECO:0000313" key="2">
    <source>
        <dbReference type="EMBL" id="TKV98702.1"/>
    </source>
</evidence>